<keyword evidence="2" id="KW-1185">Reference proteome</keyword>
<organism evidence="1 2">
    <name type="scientific">Tulasnella calospora MUT 4182</name>
    <dbReference type="NCBI Taxonomy" id="1051891"/>
    <lineage>
        <taxon>Eukaryota</taxon>
        <taxon>Fungi</taxon>
        <taxon>Dikarya</taxon>
        <taxon>Basidiomycota</taxon>
        <taxon>Agaricomycotina</taxon>
        <taxon>Agaricomycetes</taxon>
        <taxon>Cantharellales</taxon>
        <taxon>Tulasnellaceae</taxon>
        <taxon>Tulasnella</taxon>
    </lineage>
</organism>
<proteinExistence type="predicted"/>
<evidence type="ECO:0000313" key="1">
    <source>
        <dbReference type="EMBL" id="KIO25379.1"/>
    </source>
</evidence>
<accession>A0A0C3QHU7</accession>
<dbReference type="AlphaFoldDB" id="A0A0C3QHU7"/>
<dbReference type="Proteomes" id="UP000054248">
    <property type="component" value="Unassembled WGS sequence"/>
</dbReference>
<sequence length="60" mass="6728">MDLFEPYRIMHALPSCLTRGEIVPSERIVHMEDSIGPVTFVFQEQVAVCVLLLVQPTSAI</sequence>
<protein>
    <submittedName>
        <fullName evidence="1">Uncharacterized protein</fullName>
    </submittedName>
</protein>
<dbReference type="HOGENOM" id="CLU_2943514_0_0_1"/>
<evidence type="ECO:0000313" key="2">
    <source>
        <dbReference type="Proteomes" id="UP000054248"/>
    </source>
</evidence>
<gene>
    <name evidence="1" type="ORF">M407DRAFT_244101</name>
</gene>
<dbReference type="EMBL" id="KN823043">
    <property type="protein sequence ID" value="KIO25379.1"/>
    <property type="molecule type" value="Genomic_DNA"/>
</dbReference>
<reference evidence="1 2" key="1">
    <citation type="submission" date="2014-04" db="EMBL/GenBank/DDBJ databases">
        <authorList>
            <consortium name="DOE Joint Genome Institute"/>
            <person name="Kuo A."/>
            <person name="Girlanda M."/>
            <person name="Perotto S."/>
            <person name="Kohler A."/>
            <person name="Nagy L.G."/>
            <person name="Floudas D."/>
            <person name="Copeland A."/>
            <person name="Barry K.W."/>
            <person name="Cichocki N."/>
            <person name="Veneault-Fourrey C."/>
            <person name="LaButti K."/>
            <person name="Lindquist E.A."/>
            <person name="Lipzen A."/>
            <person name="Lundell T."/>
            <person name="Morin E."/>
            <person name="Murat C."/>
            <person name="Sun H."/>
            <person name="Tunlid A."/>
            <person name="Henrissat B."/>
            <person name="Grigoriev I.V."/>
            <person name="Hibbett D.S."/>
            <person name="Martin F."/>
            <person name="Nordberg H.P."/>
            <person name="Cantor M.N."/>
            <person name="Hua S.X."/>
        </authorList>
    </citation>
    <scope>NUCLEOTIDE SEQUENCE [LARGE SCALE GENOMIC DNA]</scope>
    <source>
        <strain evidence="1 2">MUT 4182</strain>
    </source>
</reference>
<name>A0A0C3QHU7_9AGAM</name>
<reference evidence="2" key="2">
    <citation type="submission" date="2015-01" db="EMBL/GenBank/DDBJ databases">
        <title>Evolutionary Origins and Diversification of the Mycorrhizal Mutualists.</title>
        <authorList>
            <consortium name="DOE Joint Genome Institute"/>
            <consortium name="Mycorrhizal Genomics Consortium"/>
            <person name="Kohler A."/>
            <person name="Kuo A."/>
            <person name="Nagy L.G."/>
            <person name="Floudas D."/>
            <person name="Copeland A."/>
            <person name="Barry K.W."/>
            <person name="Cichocki N."/>
            <person name="Veneault-Fourrey C."/>
            <person name="LaButti K."/>
            <person name="Lindquist E.A."/>
            <person name="Lipzen A."/>
            <person name="Lundell T."/>
            <person name="Morin E."/>
            <person name="Murat C."/>
            <person name="Riley R."/>
            <person name="Ohm R."/>
            <person name="Sun H."/>
            <person name="Tunlid A."/>
            <person name="Henrissat B."/>
            <person name="Grigoriev I.V."/>
            <person name="Hibbett D.S."/>
            <person name="Martin F."/>
        </authorList>
    </citation>
    <scope>NUCLEOTIDE SEQUENCE [LARGE SCALE GENOMIC DNA]</scope>
    <source>
        <strain evidence="2">MUT 4182</strain>
    </source>
</reference>